<feature type="compositionally biased region" description="Low complexity" evidence="1">
    <location>
        <begin position="1075"/>
        <end position="1093"/>
    </location>
</feature>
<comment type="caution">
    <text evidence="2">The sequence shown here is derived from an EMBL/GenBank/DDBJ whole genome shotgun (WGS) entry which is preliminary data.</text>
</comment>
<evidence type="ECO:0000313" key="2">
    <source>
        <dbReference type="EMBL" id="GIL94385.1"/>
    </source>
</evidence>
<protein>
    <submittedName>
        <fullName evidence="2">Uncharacterized protein</fullName>
    </submittedName>
</protein>
<dbReference type="OrthoDB" id="505967at2759"/>
<feature type="region of interest" description="Disordered" evidence="1">
    <location>
        <begin position="1075"/>
        <end position="1160"/>
    </location>
</feature>
<feature type="region of interest" description="Disordered" evidence="1">
    <location>
        <begin position="585"/>
        <end position="1012"/>
    </location>
</feature>
<feature type="compositionally biased region" description="Acidic residues" evidence="1">
    <location>
        <begin position="1145"/>
        <end position="1154"/>
    </location>
</feature>
<dbReference type="GO" id="GO:0003700">
    <property type="term" value="F:DNA-binding transcription factor activity"/>
    <property type="evidence" value="ECO:0007669"/>
    <property type="project" value="TreeGrafter"/>
</dbReference>
<feature type="region of interest" description="Disordered" evidence="1">
    <location>
        <begin position="1186"/>
        <end position="1207"/>
    </location>
</feature>
<proteinExistence type="predicted"/>
<dbReference type="GO" id="GO:0005634">
    <property type="term" value="C:nucleus"/>
    <property type="evidence" value="ECO:0007669"/>
    <property type="project" value="TreeGrafter"/>
</dbReference>
<dbReference type="InterPro" id="IPR012416">
    <property type="entry name" value="CBP60"/>
</dbReference>
<sequence>MYTRIRVPAELKPTPPQVLEDYVRVRITQFISHFSQRLGHYAPGLAKETLDRAAAEALAYLPPGDHGQLSLEDKQLQLVFRHDCLALGCLDPQCALCTHNPSRRCMVNFDRKYLVNDVLKARCGAGIRVELIDPLTGQPVEEKLPEITLQISVLDGNLYDNKFLDSGKQYEGGTEPAEELDACALLQNKKKSTALLVCGSGGSNDSAGYVLLTMVDGKVPLNDLHVTDSSEAILSGRKPPFRLLVRALLPPNGPRLNIRHAVSEGFVVATRRTRTAGKADIPSVDDPVSKLEHMGKETVKKLADLATAAEQAGVEIDIPENCVQKVGEFKMLALRADQDGHLRQKLQHVLKLSKEKWDEARDHAMRAVVADNRMRAWYADRRSCELGVLFTARMGNVDLDRPVGLLQTRVEAGERKTEAILVAQLNPTQREMLRHMQPQAVAAWWAPGHTGWAIFPMDSDTFLQSGTLTAAAAPPSALTTAAATAAAAVANVMDAPPSPTQSAVSLSTMPMRRQTGGSGGGDAGGAGQSGDVVALATESSLMGKPMSLPSGLPLQVLHGGPAQGLNSGGSLPSAFGGSMPSAFGCGMGSGRSSRAGSMTDSPPPSMRVPTQVSMQPPQSLMHHHSLPQPPQSQPQLQPHTSLHSQQQLSQMQNLPSFQNLSPLQQHPSLQANPSLQGHLSVQQHQSLQGNPSLQTHPTLQQHPSSQGHSVQAHASLQGHPSMQVHPSLQGHPGMQAHPSQRQGGPTGVGSGRGPGFSAMPQSPLAPPGGDGAAPGGSGASPSGPPHMMPPPPPPSAMSGSRSIMMLPQPPAPMPFRMPQQQQQQHPQQHQHYRNQSSEPYQHGQQMQQIPQANTMTHIGPQGQHGLHGAGQQRANGGGASQMPPPPPPTHAQHHPGMQRMQGLDTQSAQHQQPPPLQPQSALGRGQMPRPSHQLGEDSDLDGGPPPPPSANMRMPASGPSFGPPQHTQQQQRQHSVLSHPLGRAAEDPSEDLQSRGSANPRPHKMPSLGRSLDIHYSTIGVEPPGGMKPDYLTGGGGAGGGGGSVCSGGAVNTPPHATPNEAGFMVCKEEAAAGTSTGSGAASGQAPSPATHAPSPPQGIHPGPRAPPPVPGQVPPGATLPPPGPPPNPFARVQSGKATTMPPGEDTDDSDSDDPLLAPLPSLQLINSNTFHATLGGIGAATGTTQRAMGHGGNGPSGGGAAGGGAGAGAGGAFAGPSANGGLNAPLPSLHMIDSQQLDMVLGENMILETSSLNTNLSYGLFLPPAMAVGEGAGLLPGTQSKELLKPTTSGLDTMASMELALPGVRKNEPHALGQQEQKAAGSAGGAVLSHGMGSAAAGVGVGLSANRTLGPYAR</sequence>
<dbReference type="GO" id="GO:0043565">
    <property type="term" value="F:sequence-specific DNA binding"/>
    <property type="evidence" value="ECO:0007669"/>
    <property type="project" value="TreeGrafter"/>
</dbReference>
<feature type="compositionally biased region" description="Low complexity" evidence="1">
    <location>
        <begin position="796"/>
        <end position="806"/>
    </location>
</feature>
<feature type="compositionally biased region" description="Gly residues" evidence="1">
    <location>
        <begin position="1190"/>
        <end position="1207"/>
    </location>
</feature>
<feature type="compositionally biased region" description="Low complexity" evidence="1">
    <location>
        <begin position="816"/>
        <end position="829"/>
    </location>
</feature>
<gene>
    <name evidence="2" type="ORF">Vretimale_598</name>
</gene>
<dbReference type="Proteomes" id="UP000722791">
    <property type="component" value="Unassembled WGS sequence"/>
</dbReference>
<feature type="compositionally biased region" description="Pro residues" evidence="1">
    <location>
        <begin position="1094"/>
        <end position="1129"/>
    </location>
</feature>
<organism evidence="2 3">
    <name type="scientific">Volvox reticuliferus</name>
    <dbReference type="NCBI Taxonomy" id="1737510"/>
    <lineage>
        <taxon>Eukaryota</taxon>
        <taxon>Viridiplantae</taxon>
        <taxon>Chlorophyta</taxon>
        <taxon>core chlorophytes</taxon>
        <taxon>Chlorophyceae</taxon>
        <taxon>CS clade</taxon>
        <taxon>Chlamydomonadales</taxon>
        <taxon>Volvocaceae</taxon>
        <taxon>Volvox</taxon>
    </lineage>
</organism>
<feature type="compositionally biased region" description="Low complexity" evidence="1">
    <location>
        <begin position="633"/>
        <end position="656"/>
    </location>
</feature>
<feature type="compositionally biased region" description="Polar residues" evidence="1">
    <location>
        <begin position="608"/>
        <end position="618"/>
    </location>
</feature>
<accession>A0A8J4G2S3</accession>
<dbReference type="GO" id="GO:0005516">
    <property type="term" value="F:calmodulin binding"/>
    <property type="evidence" value="ECO:0007669"/>
    <property type="project" value="InterPro"/>
</dbReference>
<dbReference type="GO" id="GO:0080142">
    <property type="term" value="P:regulation of salicylic acid biosynthetic process"/>
    <property type="evidence" value="ECO:0007669"/>
    <property type="project" value="TreeGrafter"/>
</dbReference>
<feature type="compositionally biased region" description="Polar residues" evidence="1">
    <location>
        <begin position="657"/>
        <end position="726"/>
    </location>
</feature>
<name>A0A8J4G2S3_9CHLO</name>
<evidence type="ECO:0000256" key="1">
    <source>
        <dbReference type="SAM" id="MobiDB-lite"/>
    </source>
</evidence>
<feature type="compositionally biased region" description="Low complexity" evidence="1">
    <location>
        <begin position="859"/>
        <end position="874"/>
    </location>
</feature>
<feature type="region of interest" description="Disordered" evidence="1">
    <location>
        <begin position="495"/>
        <end position="529"/>
    </location>
</feature>
<dbReference type="EMBL" id="BNCQ01000001">
    <property type="protein sequence ID" value="GIL94385.1"/>
    <property type="molecule type" value="Genomic_DNA"/>
</dbReference>
<reference evidence="2" key="1">
    <citation type="journal article" date="2021" name="Proc. Natl. Acad. Sci. U.S.A.">
        <title>Three genomes in the algal genus Volvox reveal the fate of a haploid sex-determining region after a transition to homothallism.</title>
        <authorList>
            <person name="Yamamoto K."/>
            <person name="Hamaji T."/>
            <person name="Kawai-Toyooka H."/>
            <person name="Matsuzaki R."/>
            <person name="Takahashi F."/>
            <person name="Nishimura Y."/>
            <person name="Kawachi M."/>
            <person name="Noguchi H."/>
            <person name="Minakuchi Y."/>
            <person name="Umen J.G."/>
            <person name="Toyoda A."/>
            <person name="Nozaki H."/>
        </authorList>
    </citation>
    <scope>NUCLEOTIDE SEQUENCE</scope>
    <source>
        <strain evidence="2">NIES-3785</strain>
    </source>
</reference>
<dbReference type="PANTHER" id="PTHR31713">
    <property type="entry name" value="OS02G0177800 PROTEIN"/>
    <property type="match status" value="1"/>
</dbReference>
<dbReference type="PANTHER" id="PTHR31713:SF96">
    <property type="entry name" value="OS02G0562300 PROTEIN"/>
    <property type="match status" value="1"/>
</dbReference>
<feature type="compositionally biased region" description="Polar residues" evidence="1">
    <location>
        <begin position="833"/>
        <end position="856"/>
    </location>
</feature>
<evidence type="ECO:0000313" key="3">
    <source>
        <dbReference type="Proteomes" id="UP000722791"/>
    </source>
</evidence>
<feature type="compositionally biased region" description="Gly residues" evidence="1">
    <location>
        <begin position="768"/>
        <end position="778"/>
    </location>
</feature>
<feature type="compositionally biased region" description="Pro residues" evidence="1">
    <location>
        <begin position="782"/>
        <end position="795"/>
    </location>
</feature>
<feature type="compositionally biased region" description="Gly residues" evidence="1">
    <location>
        <begin position="744"/>
        <end position="754"/>
    </location>
</feature>
<feature type="compositionally biased region" description="Low complexity" evidence="1">
    <location>
        <begin position="965"/>
        <end position="974"/>
    </location>
</feature>
<feature type="compositionally biased region" description="Gly residues" evidence="1">
    <location>
        <begin position="516"/>
        <end position="528"/>
    </location>
</feature>